<reference evidence="7 8" key="1">
    <citation type="submission" date="2017-10" db="EMBL/GenBank/DDBJ databases">
        <title>Genomics of the genus Arcobacter.</title>
        <authorList>
            <person name="Perez-Cataluna A."/>
            <person name="Figueras M.J."/>
        </authorList>
    </citation>
    <scope>NUCLEOTIDE SEQUENCE [LARGE SCALE GENOMIC DNA]</scope>
    <source>
        <strain evidence="7 8">CECT 8987</strain>
    </source>
</reference>
<evidence type="ECO:0000313" key="7">
    <source>
        <dbReference type="EMBL" id="RXJ59986.1"/>
    </source>
</evidence>
<keyword evidence="3 4" id="KW-0408">Iron</keyword>
<evidence type="ECO:0000259" key="6">
    <source>
        <dbReference type="PROSITE" id="PS51007"/>
    </source>
</evidence>
<dbReference type="SUPFAM" id="SSF46626">
    <property type="entry name" value="Cytochrome c"/>
    <property type="match status" value="2"/>
</dbReference>
<feature type="domain" description="Cytochrome c" evidence="6">
    <location>
        <begin position="32"/>
        <end position="136"/>
    </location>
</feature>
<dbReference type="GO" id="GO:0020037">
    <property type="term" value="F:heme binding"/>
    <property type="evidence" value="ECO:0007669"/>
    <property type="project" value="InterPro"/>
</dbReference>
<name>A0A4Q0XRM1_9BACT</name>
<keyword evidence="1 4" id="KW-0349">Heme</keyword>
<evidence type="ECO:0000256" key="2">
    <source>
        <dbReference type="ARBA" id="ARBA00022723"/>
    </source>
</evidence>
<organism evidence="7 8">
    <name type="scientific">Candidatus Marinarcus aquaticus</name>
    <dbReference type="NCBI Taxonomy" id="2044504"/>
    <lineage>
        <taxon>Bacteria</taxon>
        <taxon>Pseudomonadati</taxon>
        <taxon>Campylobacterota</taxon>
        <taxon>Epsilonproteobacteria</taxon>
        <taxon>Campylobacterales</taxon>
        <taxon>Arcobacteraceae</taxon>
        <taxon>Candidatus Marinarcus</taxon>
    </lineage>
</organism>
<evidence type="ECO:0000256" key="1">
    <source>
        <dbReference type="ARBA" id="ARBA00022617"/>
    </source>
</evidence>
<dbReference type="AlphaFoldDB" id="A0A4Q0XRM1"/>
<dbReference type="GO" id="GO:0046872">
    <property type="term" value="F:metal ion binding"/>
    <property type="evidence" value="ECO:0007669"/>
    <property type="project" value="UniProtKB-KW"/>
</dbReference>
<dbReference type="InterPro" id="IPR051459">
    <property type="entry name" value="Cytochrome_c-type_DH"/>
</dbReference>
<keyword evidence="5" id="KW-0732">Signal</keyword>
<evidence type="ECO:0000256" key="4">
    <source>
        <dbReference type="PROSITE-ProRule" id="PRU00433"/>
    </source>
</evidence>
<gene>
    <name evidence="7" type="ORF">CRV04_02930</name>
</gene>
<dbReference type="Pfam" id="PF21342">
    <property type="entry name" value="SoxA-TsdA_cyt-c"/>
    <property type="match status" value="1"/>
</dbReference>
<dbReference type="PANTHER" id="PTHR35008:SF9">
    <property type="entry name" value="CYTOCHROME C DOMAIN-CONTAINING PROTEIN"/>
    <property type="match status" value="1"/>
</dbReference>
<feature type="signal peptide" evidence="5">
    <location>
        <begin position="1"/>
        <end position="23"/>
    </location>
</feature>
<keyword evidence="8" id="KW-1185">Reference proteome</keyword>
<sequence length="308" mass="33788">MKKLILFLSLASLMFAFEYKAPANYPSGEVGELVKLGEDIVNNTDTHPLTKDLVGNKLQCKSCHLKGSDGKVGTGEGISSWIGTAAAFPAWSKREKTVQSLQDRSNNCFMRSMNGKRPIIDTEASMAIAAYITWLSEGHTIKMNEKGPWSVHNTKLYPKGVKHFKAIQKKATHANYVAGKAVYASQCASCHGQNGEGIAGAFPPLWGKDANGNWLSYNTGAGMSKLDKAAAWVKSNMPLGQGNSLSDQEVADVVIYMNAQERAPFDLKTRLLPKEEMGYYNSKVLEEKHTVETNFKEFGLDLKTIKGE</sequence>
<dbReference type="RefSeq" id="WP_128995225.1">
    <property type="nucleotide sequence ID" value="NZ_PDKN01000002.1"/>
</dbReference>
<dbReference type="Pfam" id="PF00034">
    <property type="entry name" value="Cytochrom_C"/>
    <property type="match status" value="1"/>
</dbReference>
<keyword evidence="2 4" id="KW-0479">Metal-binding</keyword>
<comment type="caution">
    <text evidence="7">The sequence shown here is derived from an EMBL/GenBank/DDBJ whole genome shotgun (WGS) entry which is preliminary data.</text>
</comment>
<dbReference type="Proteomes" id="UP000290657">
    <property type="component" value="Unassembled WGS sequence"/>
</dbReference>
<dbReference type="EMBL" id="PDKN01000002">
    <property type="protein sequence ID" value="RXJ59986.1"/>
    <property type="molecule type" value="Genomic_DNA"/>
</dbReference>
<dbReference type="InterPro" id="IPR036909">
    <property type="entry name" value="Cyt_c-like_dom_sf"/>
</dbReference>
<dbReference type="PROSITE" id="PS51007">
    <property type="entry name" value="CYTC"/>
    <property type="match status" value="2"/>
</dbReference>
<accession>A0A4Q0XRM1</accession>
<proteinExistence type="predicted"/>
<evidence type="ECO:0000313" key="8">
    <source>
        <dbReference type="Proteomes" id="UP000290657"/>
    </source>
</evidence>
<feature type="chain" id="PRO_5020452551" evidence="5">
    <location>
        <begin position="24"/>
        <end position="308"/>
    </location>
</feature>
<dbReference type="InterPro" id="IPR009056">
    <property type="entry name" value="Cyt_c-like_dom"/>
</dbReference>
<evidence type="ECO:0000256" key="5">
    <source>
        <dbReference type="SAM" id="SignalP"/>
    </source>
</evidence>
<protein>
    <submittedName>
        <fullName evidence="7">Cytochrome C</fullName>
    </submittedName>
</protein>
<dbReference type="OrthoDB" id="9808312at2"/>
<feature type="domain" description="Cytochrome c" evidence="6">
    <location>
        <begin position="174"/>
        <end position="261"/>
    </location>
</feature>
<evidence type="ECO:0000256" key="3">
    <source>
        <dbReference type="ARBA" id="ARBA00023004"/>
    </source>
</evidence>
<dbReference type="Gene3D" id="1.10.760.10">
    <property type="entry name" value="Cytochrome c-like domain"/>
    <property type="match status" value="2"/>
</dbReference>
<dbReference type="PANTHER" id="PTHR35008">
    <property type="entry name" value="BLL4482 PROTEIN-RELATED"/>
    <property type="match status" value="1"/>
</dbReference>
<dbReference type="GO" id="GO:0009055">
    <property type="term" value="F:electron transfer activity"/>
    <property type="evidence" value="ECO:0007669"/>
    <property type="project" value="InterPro"/>
</dbReference>